<gene>
    <name evidence="2" type="ORF">PMAYCL1PPCAC_12718</name>
</gene>
<accession>A0AAN4ZPU5</accession>
<keyword evidence="3" id="KW-1185">Reference proteome</keyword>
<evidence type="ECO:0000256" key="1">
    <source>
        <dbReference type="SAM" id="Phobius"/>
    </source>
</evidence>
<organism evidence="2 3">
    <name type="scientific">Pristionchus mayeri</name>
    <dbReference type="NCBI Taxonomy" id="1317129"/>
    <lineage>
        <taxon>Eukaryota</taxon>
        <taxon>Metazoa</taxon>
        <taxon>Ecdysozoa</taxon>
        <taxon>Nematoda</taxon>
        <taxon>Chromadorea</taxon>
        <taxon>Rhabditida</taxon>
        <taxon>Rhabditina</taxon>
        <taxon>Diplogasteromorpha</taxon>
        <taxon>Diplogasteroidea</taxon>
        <taxon>Neodiplogasteridae</taxon>
        <taxon>Pristionchus</taxon>
    </lineage>
</organism>
<keyword evidence="1" id="KW-0812">Transmembrane</keyword>
<reference evidence="3" key="1">
    <citation type="submission" date="2022-10" db="EMBL/GenBank/DDBJ databases">
        <title>Genome assembly of Pristionchus species.</title>
        <authorList>
            <person name="Yoshida K."/>
            <person name="Sommer R.J."/>
        </authorList>
    </citation>
    <scope>NUCLEOTIDE SEQUENCE [LARGE SCALE GENOMIC DNA]</scope>
    <source>
        <strain evidence="3">RS5460</strain>
    </source>
</reference>
<keyword evidence="1" id="KW-0472">Membrane</keyword>
<name>A0AAN4ZPU5_9BILA</name>
<protein>
    <submittedName>
        <fullName evidence="2">Uncharacterized protein</fullName>
    </submittedName>
</protein>
<evidence type="ECO:0000313" key="2">
    <source>
        <dbReference type="EMBL" id="GMR42523.1"/>
    </source>
</evidence>
<feature type="non-terminal residue" evidence="2">
    <location>
        <position position="248"/>
    </location>
</feature>
<proteinExistence type="predicted"/>
<feature type="transmembrane region" description="Helical" evidence="1">
    <location>
        <begin position="97"/>
        <end position="116"/>
    </location>
</feature>
<sequence>MSRHMKKKQKKSGEALNFSSRVIRKARSLWDRMPPPVKKVGAEAKKGYLNVRSLLQFLGLVSPPVKVAPIESRVQDRHLELEPLCCLSSCLVRGGCMAVLTFELFYASILILYVFIRMWRNGKLEFWRPIMLEVEQMISHHIFLYLLLFVAMMTIVMCLLLLRGLVCFEKRLLFLHLRFDYFLFIFNFLASLLFALALSSEGIRAWTFLNILLFLNFLSQLPLQLWALSVVRSCADFFSLIQVFLTLA</sequence>
<dbReference type="Proteomes" id="UP001328107">
    <property type="component" value="Unassembled WGS sequence"/>
</dbReference>
<evidence type="ECO:0000313" key="3">
    <source>
        <dbReference type="Proteomes" id="UP001328107"/>
    </source>
</evidence>
<comment type="caution">
    <text evidence="2">The sequence shown here is derived from an EMBL/GenBank/DDBJ whole genome shotgun (WGS) entry which is preliminary data.</text>
</comment>
<feature type="transmembrane region" description="Helical" evidence="1">
    <location>
        <begin position="203"/>
        <end position="218"/>
    </location>
</feature>
<feature type="transmembrane region" description="Helical" evidence="1">
    <location>
        <begin position="178"/>
        <end position="197"/>
    </location>
</feature>
<dbReference type="EMBL" id="BTRK01000003">
    <property type="protein sequence ID" value="GMR42523.1"/>
    <property type="molecule type" value="Genomic_DNA"/>
</dbReference>
<feature type="transmembrane region" description="Helical" evidence="1">
    <location>
        <begin position="142"/>
        <end position="166"/>
    </location>
</feature>
<keyword evidence="1" id="KW-1133">Transmembrane helix</keyword>
<dbReference type="AlphaFoldDB" id="A0AAN4ZPU5"/>